<dbReference type="EMBL" id="AP011112">
    <property type="protein sequence ID" value="BAI69981.1"/>
    <property type="molecule type" value="Genomic_DNA"/>
</dbReference>
<gene>
    <name evidence="1" type="ordered locus">HTH_1532</name>
</gene>
<accession>D3DJH9</accession>
<name>D3DJH9_HYDTT</name>
<organism evidence="1 2">
    <name type="scientific">Hydrogenobacter thermophilus (strain DSM 6534 / IAM 12695 / TK-6)</name>
    <dbReference type="NCBI Taxonomy" id="608538"/>
    <lineage>
        <taxon>Bacteria</taxon>
        <taxon>Pseudomonadati</taxon>
        <taxon>Aquificota</taxon>
        <taxon>Aquificia</taxon>
        <taxon>Aquificales</taxon>
        <taxon>Aquificaceae</taxon>
        <taxon>Hydrogenobacter</taxon>
    </lineage>
</organism>
<dbReference type="Proteomes" id="UP000002574">
    <property type="component" value="Chromosome"/>
</dbReference>
<evidence type="ECO:0000313" key="2">
    <source>
        <dbReference type="Proteomes" id="UP000002574"/>
    </source>
</evidence>
<reference evidence="1 2" key="1">
    <citation type="journal article" date="2010" name="J. Bacteriol.">
        <title>Complete genome sequence of the thermophilic, obligately chemolithoautotrophic hydrogen-oxidizing bacterium Hydrogenobacter thermophilus TK-6.</title>
        <authorList>
            <person name="Arai H."/>
            <person name="Kanbe H."/>
            <person name="Ishii M."/>
            <person name="Igarashi Y."/>
        </authorList>
    </citation>
    <scope>NUCLEOTIDE SEQUENCE [LARGE SCALE GENOMIC DNA]</scope>
    <source>
        <strain evidence="2">DSM 6534 / IAM 12695 / TK-6 [Tokyo]</strain>
    </source>
</reference>
<dbReference type="AlphaFoldDB" id="D3DJH9"/>
<dbReference type="KEGG" id="hth:HTH_1532"/>
<dbReference type="RefSeq" id="WP_012964161.1">
    <property type="nucleotide sequence ID" value="NC_013799.1"/>
</dbReference>
<protein>
    <recommendedName>
        <fullName evidence="3">Nucleoid-associated protein</fullName>
    </recommendedName>
</protein>
<sequence>MNIAELIKSLKGFEGLLESLKDELRQRREMIQKDDLTIVFNGLGEVLEIKCSQDVKFGDIRNTLMELLNQAQDISRDMMMQAIKKRFGGILGF</sequence>
<dbReference type="OrthoDB" id="15129at2"/>
<evidence type="ECO:0008006" key="3">
    <source>
        <dbReference type="Google" id="ProtNLM"/>
    </source>
</evidence>
<dbReference type="STRING" id="608538.HTH_1532"/>
<keyword evidence="2" id="KW-1185">Reference proteome</keyword>
<dbReference type="KEGG" id="hte:Hydth_1520"/>
<proteinExistence type="predicted"/>
<evidence type="ECO:0000313" key="1">
    <source>
        <dbReference type="EMBL" id="BAI69981.1"/>
    </source>
</evidence>